<dbReference type="PROSITE" id="PS51186">
    <property type="entry name" value="GNAT"/>
    <property type="match status" value="1"/>
</dbReference>
<keyword evidence="1" id="KW-0812">Transmembrane</keyword>
<dbReference type="OrthoDB" id="9796171at2"/>
<name>A0A1R4EDU3_9GAMM</name>
<sequence length="194" mass="21795">MTVKYTIKGFDELSGVDIYHILRARSQVFVIEQQCLYQDIDELDFDCLHLVAHMDQTLIGYCRIIPPAVGGNGTNPNPRIGRVLVLPDNRHQGVAREIMTRAIKYCHSKYGKKPIQIAAQTYLINFYQSLGFEPLGQPYEEDGLDHIDMVLNVAKRKKVAVPAIAKEVTVKSVLSNLLLFLVAIGIIGLLYLLI</sequence>
<keyword evidence="1" id="KW-0472">Membrane</keyword>
<reference evidence="4" key="1">
    <citation type="submission" date="2017-02" db="EMBL/GenBank/DDBJ databases">
        <authorList>
            <person name="Mornico D."/>
        </authorList>
    </citation>
    <scope>NUCLEOTIDE SEQUENCE [LARGE SCALE GENOMIC DNA]</scope>
</reference>
<evidence type="ECO:0000259" key="2">
    <source>
        <dbReference type="PROSITE" id="PS51186"/>
    </source>
</evidence>
<evidence type="ECO:0000313" key="4">
    <source>
        <dbReference type="Proteomes" id="UP000188169"/>
    </source>
</evidence>
<dbReference type="CDD" id="cd04301">
    <property type="entry name" value="NAT_SF"/>
    <property type="match status" value="1"/>
</dbReference>
<dbReference type="InterPro" id="IPR016181">
    <property type="entry name" value="Acyl_CoA_acyltransferase"/>
</dbReference>
<proteinExistence type="predicted"/>
<dbReference type="EMBL" id="FUGD01000055">
    <property type="protein sequence ID" value="SJM36662.1"/>
    <property type="molecule type" value="Genomic_DNA"/>
</dbReference>
<keyword evidence="1" id="KW-1133">Transmembrane helix</keyword>
<dbReference type="GO" id="GO:0016747">
    <property type="term" value="F:acyltransferase activity, transferring groups other than amino-acyl groups"/>
    <property type="evidence" value="ECO:0007669"/>
    <property type="project" value="InterPro"/>
</dbReference>
<protein>
    <submittedName>
        <fullName evidence="3">Putative acyltransferase</fullName>
    </submittedName>
</protein>
<dbReference type="Pfam" id="PF13673">
    <property type="entry name" value="Acetyltransf_10"/>
    <property type="match status" value="1"/>
</dbReference>
<evidence type="ECO:0000313" key="3">
    <source>
        <dbReference type="EMBL" id="SJM36662.1"/>
    </source>
</evidence>
<dbReference type="Proteomes" id="UP000188169">
    <property type="component" value="Unassembled WGS sequence"/>
</dbReference>
<organism evidence="3 4">
    <name type="scientific">Psychrobacter pasteurii</name>
    <dbReference type="NCBI Taxonomy" id="1945520"/>
    <lineage>
        <taxon>Bacteria</taxon>
        <taxon>Pseudomonadati</taxon>
        <taxon>Pseudomonadota</taxon>
        <taxon>Gammaproteobacteria</taxon>
        <taxon>Moraxellales</taxon>
        <taxon>Moraxellaceae</taxon>
        <taxon>Psychrobacter</taxon>
    </lineage>
</organism>
<feature type="transmembrane region" description="Helical" evidence="1">
    <location>
        <begin position="173"/>
        <end position="193"/>
    </location>
</feature>
<dbReference type="Gene3D" id="3.40.630.30">
    <property type="match status" value="1"/>
</dbReference>
<gene>
    <name evidence="3" type="ORF">A1019T_00625</name>
</gene>
<evidence type="ECO:0000256" key="1">
    <source>
        <dbReference type="SAM" id="Phobius"/>
    </source>
</evidence>
<accession>A0A1R4EDU3</accession>
<dbReference type="InterPro" id="IPR000182">
    <property type="entry name" value="GNAT_dom"/>
</dbReference>
<feature type="domain" description="N-acetyltransferase" evidence="2">
    <location>
        <begin position="5"/>
        <end position="154"/>
    </location>
</feature>
<dbReference type="SUPFAM" id="SSF55729">
    <property type="entry name" value="Acyl-CoA N-acyltransferases (Nat)"/>
    <property type="match status" value="1"/>
</dbReference>
<keyword evidence="4" id="KW-1185">Reference proteome</keyword>
<dbReference type="AlphaFoldDB" id="A0A1R4EDU3"/>
<keyword evidence="3" id="KW-0012">Acyltransferase</keyword>
<dbReference type="STRING" id="1945520.A1019T_00625"/>
<dbReference type="RefSeq" id="WP_077448063.1">
    <property type="nucleotide sequence ID" value="NZ_FUGD01000055.1"/>
</dbReference>
<keyword evidence="3" id="KW-0808">Transferase</keyword>